<evidence type="ECO:0000313" key="2">
    <source>
        <dbReference type="Proteomes" id="UP000799755"/>
    </source>
</evidence>
<comment type="caution">
    <text evidence="1">The sequence shown here is derived from an EMBL/GenBank/DDBJ whole genome shotgun (WGS) entry which is preliminary data.</text>
</comment>
<accession>A0ACB6RDS0</accession>
<name>A0ACB6RDS0_9PLEO</name>
<organism evidence="1 2">
    <name type="scientific">Lindgomyces ingoldianus</name>
    <dbReference type="NCBI Taxonomy" id="673940"/>
    <lineage>
        <taxon>Eukaryota</taxon>
        <taxon>Fungi</taxon>
        <taxon>Dikarya</taxon>
        <taxon>Ascomycota</taxon>
        <taxon>Pezizomycotina</taxon>
        <taxon>Dothideomycetes</taxon>
        <taxon>Pleosporomycetidae</taxon>
        <taxon>Pleosporales</taxon>
        <taxon>Lindgomycetaceae</taxon>
        <taxon>Lindgomyces</taxon>
    </lineage>
</organism>
<protein>
    <submittedName>
        <fullName evidence="1">Uncharacterized protein</fullName>
    </submittedName>
</protein>
<gene>
    <name evidence="1" type="ORF">BDR25DRAFT_338335</name>
</gene>
<sequence>MCSYSTLVMPQEDQVLDLKPDRASRMRENKRRHRARKREYLSDLEQKLAQVREQGVQATKEVQLAAQKVSRENARLRELLRQVGVADHIVDDWAKGHTTNSLNNRPSPVPTQTVPIAIKCHSKQNTWSGDQTSVNSDKPAAISLTTPDESPAPQIVGTASDSGVELIDEPDQSPLPLPLPPPPQAQKSCKGTCPTKKSSHSQPVDAKEAPCKLLTRLAENPEVDITQIPLPSFTNDIPEVDEVGVECGRAYQMCMQYAKTEQEMDEIVVALEKGCTPLAEGGCRVRNDVVWGVLDRGCG</sequence>
<evidence type="ECO:0000313" key="1">
    <source>
        <dbReference type="EMBL" id="KAF2477484.1"/>
    </source>
</evidence>
<proteinExistence type="predicted"/>
<keyword evidence="2" id="KW-1185">Reference proteome</keyword>
<dbReference type="Proteomes" id="UP000799755">
    <property type="component" value="Unassembled WGS sequence"/>
</dbReference>
<dbReference type="EMBL" id="MU003492">
    <property type="protein sequence ID" value="KAF2477484.1"/>
    <property type="molecule type" value="Genomic_DNA"/>
</dbReference>
<reference evidence="1" key="1">
    <citation type="journal article" date="2020" name="Stud. Mycol.">
        <title>101 Dothideomycetes genomes: a test case for predicting lifestyles and emergence of pathogens.</title>
        <authorList>
            <person name="Haridas S."/>
            <person name="Albert R."/>
            <person name="Binder M."/>
            <person name="Bloem J."/>
            <person name="Labutti K."/>
            <person name="Salamov A."/>
            <person name="Andreopoulos B."/>
            <person name="Baker S."/>
            <person name="Barry K."/>
            <person name="Bills G."/>
            <person name="Bluhm B."/>
            <person name="Cannon C."/>
            <person name="Castanera R."/>
            <person name="Culley D."/>
            <person name="Daum C."/>
            <person name="Ezra D."/>
            <person name="Gonzalez J."/>
            <person name="Henrissat B."/>
            <person name="Kuo A."/>
            <person name="Liang C."/>
            <person name="Lipzen A."/>
            <person name="Lutzoni F."/>
            <person name="Magnuson J."/>
            <person name="Mondo S."/>
            <person name="Nolan M."/>
            <person name="Ohm R."/>
            <person name="Pangilinan J."/>
            <person name="Park H.-J."/>
            <person name="Ramirez L."/>
            <person name="Alfaro M."/>
            <person name="Sun H."/>
            <person name="Tritt A."/>
            <person name="Yoshinaga Y."/>
            <person name="Zwiers L.-H."/>
            <person name="Turgeon B."/>
            <person name="Goodwin S."/>
            <person name="Spatafora J."/>
            <person name="Crous P."/>
            <person name="Grigoriev I."/>
        </authorList>
    </citation>
    <scope>NUCLEOTIDE SEQUENCE</scope>
    <source>
        <strain evidence="1">ATCC 200398</strain>
    </source>
</reference>